<dbReference type="EC" id="3.1.-.-" evidence="5"/>
<dbReference type="GO" id="GO:0016788">
    <property type="term" value="F:hydrolase activity, acting on ester bonds"/>
    <property type="evidence" value="ECO:0007669"/>
    <property type="project" value="UniProtKB-UniRule"/>
</dbReference>
<evidence type="ECO:0000256" key="5">
    <source>
        <dbReference type="HAMAP-Rule" id="MF_00651"/>
    </source>
</evidence>
<dbReference type="Proteomes" id="UP000808388">
    <property type="component" value="Unassembled WGS sequence"/>
</dbReference>
<comment type="subcellular location">
    <subcellularLocation>
        <location evidence="5">Cytoplasm</location>
    </subcellularLocation>
</comment>
<keyword evidence="3 5" id="KW-0540">Nuclease</keyword>
<dbReference type="SMART" id="SM00732">
    <property type="entry name" value="YqgFc"/>
    <property type="match status" value="1"/>
</dbReference>
<organism evidence="7 8">
    <name type="scientific">Candidatus Sungiibacteriota bacterium</name>
    <dbReference type="NCBI Taxonomy" id="2750080"/>
    <lineage>
        <taxon>Bacteria</taxon>
        <taxon>Candidatus Sungiibacteriota</taxon>
    </lineage>
</organism>
<accession>A0A9D6LRP4</accession>
<gene>
    <name evidence="7" type="primary">ruvX</name>
    <name evidence="7" type="ORF">HY220_01955</name>
</gene>
<evidence type="ECO:0000313" key="8">
    <source>
        <dbReference type="Proteomes" id="UP000808388"/>
    </source>
</evidence>
<comment type="similarity">
    <text evidence="5">Belongs to the YqgF HJR family.</text>
</comment>
<dbReference type="InterPro" id="IPR006641">
    <property type="entry name" value="YqgF/RNaseH-like_dom"/>
</dbReference>
<dbReference type="GO" id="GO:0005829">
    <property type="term" value="C:cytosol"/>
    <property type="evidence" value="ECO:0007669"/>
    <property type="project" value="TreeGrafter"/>
</dbReference>
<dbReference type="CDD" id="cd16964">
    <property type="entry name" value="YqgF"/>
    <property type="match status" value="1"/>
</dbReference>
<keyword evidence="2 5" id="KW-0690">Ribosome biogenesis</keyword>
<dbReference type="EMBL" id="JACQCQ010000008">
    <property type="protein sequence ID" value="MBI3627492.1"/>
    <property type="molecule type" value="Genomic_DNA"/>
</dbReference>
<dbReference type="AlphaFoldDB" id="A0A9D6LRP4"/>
<dbReference type="InterPro" id="IPR012337">
    <property type="entry name" value="RNaseH-like_sf"/>
</dbReference>
<dbReference type="InterPro" id="IPR005227">
    <property type="entry name" value="YqgF"/>
</dbReference>
<feature type="domain" description="YqgF/RNase H-like" evidence="6">
    <location>
        <begin position="1"/>
        <end position="101"/>
    </location>
</feature>
<evidence type="ECO:0000256" key="3">
    <source>
        <dbReference type="ARBA" id="ARBA00022722"/>
    </source>
</evidence>
<keyword evidence="4 5" id="KW-0378">Hydrolase</keyword>
<comment type="function">
    <text evidence="5">Could be a nuclease involved in processing of the 5'-end of pre-16S rRNA.</text>
</comment>
<evidence type="ECO:0000313" key="7">
    <source>
        <dbReference type="EMBL" id="MBI3627492.1"/>
    </source>
</evidence>
<dbReference type="Pfam" id="PF03652">
    <property type="entry name" value="RuvX"/>
    <property type="match status" value="1"/>
</dbReference>
<dbReference type="PANTHER" id="PTHR33317">
    <property type="entry name" value="POLYNUCLEOTIDYL TRANSFERASE, RIBONUCLEASE H-LIKE SUPERFAMILY PROTEIN"/>
    <property type="match status" value="1"/>
</dbReference>
<evidence type="ECO:0000256" key="2">
    <source>
        <dbReference type="ARBA" id="ARBA00022517"/>
    </source>
</evidence>
<reference evidence="7" key="1">
    <citation type="submission" date="2020-07" db="EMBL/GenBank/DDBJ databases">
        <title>Huge and variable diversity of episymbiotic CPR bacteria and DPANN archaea in groundwater ecosystems.</title>
        <authorList>
            <person name="He C.Y."/>
            <person name="Keren R."/>
            <person name="Whittaker M."/>
            <person name="Farag I.F."/>
            <person name="Doudna J."/>
            <person name="Cate J.H.D."/>
            <person name="Banfield J.F."/>
        </authorList>
    </citation>
    <scope>NUCLEOTIDE SEQUENCE</scope>
    <source>
        <strain evidence="7">NC_groundwater_972_Pr1_S-0.2um_49_27</strain>
    </source>
</reference>
<dbReference type="GO" id="GO:0000967">
    <property type="term" value="P:rRNA 5'-end processing"/>
    <property type="evidence" value="ECO:0007669"/>
    <property type="project" value="UniProtKB-UniRule"/>
</dbReference>
<evidence type="ECO:0000259" key="6">
    <source>
        <dbReference type="SMART" id="SM00732"/>
    </source>
</evidence>
<proteinExistence type="inferred from homology"/>
<dbReference type="InterPro" id="IPR037027">
    <property type="entry name" value="YqgF/RNaseH-like_dom_sf"/>
</dbReference>
<evidence type="ECO:0000256" key="1">
    <source>
        <dbReference type="ARBA" id="ARBA00022490"/>
    </source>
</evidence>
<dbReference type="HAMAP" id="MF_00651">
    <property type="entry name" value="Nuclease_YqgF"/>
    <property type="match status" value="1"/>
</dbReference>
<dbReference type="Gene3D" id="3.30.420.140">
    <property type="entry name" value="YqgF/RNase H-like domain"/>
    <property type="match status" value="1"/>
</dbReference>
<keyword evidence="1 5" id="KW-0963">Cytoplasm</keyword>
<protein>
    <recommendedName>
        <fullName evidence="5">Putative pre-16S rRNA nuclease</fullName>
        <ecNumber evidence="5">3.1.-.-</ecNumber>
    </recommendedName>
</protein>
<comment type="caution">
    <text evidence="7">The sequence shown here is derived from an EMBL/GenBank/DDBJ whole genome shotgun (WGS) entry which is preliminary data.</text>
</comment>
<evidence type="ECO:0000256" key="4">
    <source>
        <dbReference type="ARBA" id="ARBA00022801"/>
    </source>
</evidence>
<dbReference type="NCBIfam" id="TIGR00250">
    <property type="entry name" value="RNAse_H_YqgF"/>
    <property type="match status" value="1"/>
</dbReference>
<name>A0A9D6LRP4_9BACT</name>
<dbReference type="GO" id="GO:0004518">
    <property type="term" value="F:nuclease activity"/>
    <property type="evidence" value="ECO:0007669"/>
    <property type="project" value="UniProtKB-KW"/>
</dbReference>
<dbReference type="SUPFAM" id="SSF53098">
    <property type="entry name" value="Ribonuclease H-like"/>
    <property type="match status" value="1"/>
</dbReference>
<dbReference type="PANTHER" id="PTHR33317:SF4">
    <property type="entry name" value="POLYNUCLEOTIDYL TRANSFERASE, RIBONUCLEASE H-LIKE SUPERFAMILY PROTEIN"/>
    <property type="match status" value="1"/>
</dbReference>
<sequence>MKYLGIDYGRARVGISLSDVEGKIAFPHTVLANNSAEEIIDAVCLLVREEGVENVVLGEPQAILGMVRDVREEIENFGKNLASRCPAKVHFEDEMFTTKIAEMHSKENSDASAAALILQSFLDKRNRVQ</sequence>